<dbReference type="RefSeq" id="WP_131916006.1">
    <property type="nucleotide sequence ID" value="NZ_SMLG01000005.1"/>
</dbReference>
<dbReference type="InterPro" id="IPR041233">
    <property type="entry name" value="Melibiase_C"/>
</dbReference>
<dbReference type="PANTHER" id="PTHR11452:SF75">
    <property type="entry name" value="ALPHA-GALACTOSIDASE MEL1"/>
    <property type="match status" value="1"/>
</dbReference>
<dbReference type="InterPro" id="IPR013785">
    <property type="entry name" value="Aldolase_TIM"/>
</dbReference>
<dbReference type="GO" id="GO:0005509">
    <property type="term" value="F:calcium ion binding"/>
    <property type="evidence" value="ECO:0007669"/>
    <property type="project" value="InterPro"/>
</dbReference>
<dbReference type="Gene3D" id="2.60.40.10">
    <property type="entry name" value="Immunoglobulins"/>
    <property type="match status" value="1"/>
</dbReference>
<reference evidence="8 9" key="1">
    <citation type="submission" date="2019-03" db="EMBL/GenBank/DDBJ databases">
        <title>Novel species of Flavobacterium.</title>
        <authorList>
            <person name="Liu Q."/>
            <person name="Xin Y.-H."/>
        </authorList>
    </citation>
    <scope>NUCLEOTIDE SEQUENCE [LARGE SCALE GENOMIC DNA]</scope>
    <source>
        <strain evidence="8 9">LB3P52</strain>
    </source>
</reference>
<dbReference type="GO" id="GO:0016020">
    <property type="term" value="C:membrane"/>
    <property type="evidence" value="ECO:0007669"/>
    <property type="project" value="InterPro"/>
</dbReference>
<name>A0A4R5F8E0_9FLAO</name>
<feature type="chain" id="PRO_5020598600" description="Alpha-galactosidase" evidence="6">
    <location>
        <begin position="21"/>
        <end position="517"/>
    </location>
</feature>
<dbReference type="PRINTS" id="PR00740">
    <property type="entry name" value="GLHYDRLASE27"/>
</dbReference>
<comment type="similarity">
    <text evidence="1 5">Belongs to the glycosyl hydrolase 27 family.</text>
</comment>
<dbReference type="SUPFAM" id="SSF49313">
    <property type="entry name" value="Cadherin-like"/>
    <property type="match status" value="1"/>
</dbReference>
<dbReference type="GO" id="GO:0004557">
    <property type="term" value="F:alpha-galactosidase activity"/>
    <property type="evidence" value="ECO:0007669"/>
    <property type="project" value="UniProtKB-EC"/>
</dbReference>
<feature type="signal peptide" evidence="6">
    <location>
        <begin position="1"/>
        <end position="20"/>
    </location>
</feature>
<evidence type="ECO:0000256" key="5">
    <source>
        <dbReference type="RuleBase" id="RU361168"/>
    </source>
</evidence>
<dbReference type="AlphaFoldDB" id="A0A4R5F8E0"/>
<dbReference type="SUPFAM" id="SSF51445">
    <property type="entry name" value="(Trans)glycosidases"/>
    <property type="match status" value="1"/>
</dbReference>
<dbReference type="PANTHER" id="PTHR11452">
    <property type="entry name" value="ALPHA-GALACTOSIDASE/ALPHA-N-ACETYLGALACTOSAMINIDASE"/>
    <property type="match status" value="1"/>
</dbReference>
<evidence type="ECO:0000256" key="3">
    <source>
        <dbReference type="ARBA" id="ARBA00022801"/>
    </source>
</evidence>
<dbReference type="EMBL" id="SMLG01000005">
    <property type="protein sequence ID" value="TDE44341.1"/>
    <property type="molecule type" value="Genomic_DNA"/>
</dbReference>
<dbReference type="Gene3D" id="3.20.20.70">
    <property type="entry name" value="Aldolase class I"/>
    <property type="match status" value="1"/>
</dbReference>
<dbReference type="InterPro" id="IPR013783">
    <property type="entry name" value="Ig-like_fold"/>
</dbReference>
<dbReference type="CDD" id="cd14792">
    <property type="entry name" value="GH27"/>
    <property type="match status" value="1"/>
</dbReference>
<dbReference type="InterPro" id="IPR002241">
    <property type="entry name" value="Glyco_hydro_27"/>
</dbReference>
<dbReference type="InterPro" id="IPR017853">
    <property type="entry name" value="GH"/>
</dbReference>
<evidence type="ECO:0000256" key="4">
    <source>
        <dbReference type="ARBA" id="ARBA00023295"/>
    </source>
</evidence>
<evidence type="ECO:0000256" key="1">
    <source>
        <dbReference type="ARBA" id="ARBA00009743"/>
    </source>
</evidence>
<dbReference type="Pfam" id="PF17801">
    <property type="entry name" value="Melibiase_C"/>
    <property type="match status" value="1"/>
</dbReference>
<keyword evidence="5" id="KW-1015">Disulfide bond</keyword>
<keyword evidence="2 6" id="KW-0732">Signal</keyword>
<evidence type="ECO:0000313" key="8">
    <source>
        <dbReference type="EMBL" id="TDE44341.1"/>
    </source>
</evidence>
<evidence type="ECO:0000256" key="2">
    <source>
        <dbReference type="ARBA" id="ARBA00022729"/>
    </source>
</evidence>
<dbReference type="InterPro" id="IPR013780">
    <property type="entry name" value="Glyco_hydro_b"/>
</dbReference>
<keyword evidence="3 5" id="KW-0378">Hydrolase</keyword>
<dbReference type="InterPro" id="IPR015919">
    <property type="entry name" value="Cadherin-like_sf"/>
</dbReference>
<dbReference type="Proteomes" id="UP000294814">
    <property type="component" value="Unassembled WGS sequence"/>
</dbReference>
<gene>
    <name evidence="8" type="ORF">E0I26_08185</name>
</gene>
<dbReference type="EC" id="3.2.1.22" evidence="5"/>
<organism evidence="8 9">
    <name type="scientific">Flavobacterium rhamnosiphilum</name>
    <dbReference type="NCBI Taxonomy" id="2541724"/>
    <lineage>
        <taxon>Bacteria</taxon>
        <taxon>Pseudomonadati</taxon>
        <taxon>Bacteroidota</taxon>
        <taxon>Flavobacteriia</taxon>
        <taxon>Flavobacteriales</taxon>
        <taxon>Flavobacteriaceae</taxon>
        <taxon>Flavobacterium</taxon>
    </lineage>
</organism>
<dbReference type="GO" id="GO:0005975">
    <property type="term" value="P:carbohydrate metabolic process"/>
    <property type="evidence" value="ECO:0007669"/>
    <property type="project" value="InterPro"/>
</dbReference>
<protein>
    <recommendedName>
        <fullName evidence="5">Alpha-galactosidase</fullName>
        <ecNumber evidence="5">3.2.1.22</ecNumber>
    </recommendedName>
    <alternativeName>
        <fullName evidence="5">Melibiase</fullName>
    </alternativeName>
</protein>
<evidence type="ECO:0000256" key="6">
    <source>
        <dbReference type="SAM" id="SignalP"/>
    </source>
</evidence>
<evidence type="ECO:0000259" key="7">
    <source>
        <dbReference type="Pfam" id="PF17801"/>
    </source>
</evidence>
<accession>A0A4R5F8E0</accession>
<dbReference type="Pfam" id="PF05345">
    <property type="entry name" value="He_PIG"/>
    <property type="match status" value="1"/>
</dbReference>
<dbReference type="Pfam" id="PF16499">
    <property type="entry name" value="Melibiase_2"/>
    <property type="match status" value="1"/>
</dbReference>
<evidence type="ECO:0000313" key="9">
    <source>
        <dbReference type="Proteomes" id="UP000294814"/>
    </source>
</evidence>
<comment type="catalytic activity">
    <reaction evidence="5">
        <text>Hydrolysis of terminal, non-reducing alpha-D-galactose residues in alpha-D-galactosides, including galactose oligosaccharides, galactomannans and galactolipids.</text>
        <dbReference type="EC" id="3.2.1.22"/>
    </reaction>
</comment>
<dbReference type="Gene3D" id="2.60.40.1180">
    <property type="entry name" value="Golgi alpha-mannosidase II"/>
    <property type="match status" value="1"/>
</dbReference>
<keyword evidence="9" id="KW-1185">Reference proteome</keyword>
<proteinExistence type="inferred from homology"/>
<sequence>MKISFAFLLFSLIFGWASEAQQISAQPKINGPRLYGASPGKEFMYTIPASGVRPMEFEVKNLPKGVRINKSNGVISGTIKNAGEYSIELVAKNKFGKVSKSFTLVIGDKLALTPPMGWSSWYSFGRNVTLDKVIRSAEIMKEKGLQNYGWSVIEIDDPWTNQPNKNDSVWKQLKSGAKEVYGYYEGPDNLPERQGEMRSPKGELLPNSYFTNIKKFPTIMHQMGFKAGIYSSPGPITCGGVAGSYGYELVDAKFFADNGFDYLKYDWCSYGSFAKSNTKEELIKPYRKMSDALQLQKRDVIHALCQYGMGNVWEWGNESGGQLWRTGDDVHDTWESVRNAFKKLSDKSAFVKPGNWNDPDILQVGAVGAQNSGKAGKNRLTFEEQKTVMSMWCMLSAPLLIGTDMEQLDDATLGLLTNEEIIAVNQDALGKAASLLTTLDNTELWVKQLEDGSLALGLLNLSNETIQTKFPFSALQLKGKYKMRNLWKKEDLGIFENEFETNIPAHGIVMLQMLKQE</sequence>
<feature type="domain" description="Alpha galactosidase C-terminal" evidence="7">
    <location>
        <begin position="441"/>
        <end position="512"/>
    </location>
</feature>
<comment type="caution">
    <text evidence="8">The sequence shown here is derived from an EMBL/GenBank/DDBJ whole genome shotgun (WGS) entry which is preliminary data.</text>
</comment>
<dbReference type="OrthoDB" id="9807519at2"/>
<dbReference type="SUPFAM" id="SSF51011">
    <property type="entry name" value="Glycosyl hydrolase domain"/>
    <property type="match status" value="1"/>
</dbReference>
<keyword evidence="4 5" id="KW-0326">Glycosidase</keyword>